<organism evidence="2 3">
    <name type="scientific">Drosophila rubida</name>
    <dbReference type="NCBI Taxonomy" id="30044"/>
    <lineage>
        <taxon>Eukaryota</taxon>
        <taxon>Metazoa</taxon>
        <taxon>Ecdysozoa</taxon>
        <taxon>Arthropoda</taxon>
        <taxon>Hexapoda</taxon>
        <taxon>Insecta</taxon>
        <taxon>Pterygota</taxon>
        <taxon>Neoptera</taxon>
        <taxon>Endopterygota</taxon>
        <taxon>Diptera</taxon>
        <taxon>Brachycera</taxon>
        <taxon>Muscomorpha</taxon>
        <taxon>Ephydroidea</taxon>
        <taxon>Drosophilidae</taxon>
        <taxon>Drosophila</taxon>
    </lineage>
</organism>
<proteinExistence type="predicted"/>
<evidence type="ECO:0000313" key="3">
    <source>
        <dbReference type="Proteomes" id="UP001200034"/>
    </source>
</evidence>
<feature type="region of interest" description="Disordered" evidence="1">
    <location>
        <begin position="1"/>
        <end position="108"/>
    </location>
</feature>
<keyword evidence="3" id="KW-1185">Reference proteome</keyword>
<dbReference type="AlphaFoldDB" id="A0AAD4PRE1"/>
<dbReference type="Proteomes" id="UP001200034">
    <property type="component" value="Unassembled WGS sequence"/>
</dbReference>
<sequence length="344" mass="38813">MARKRKIPVRKHHGVRDPLQQIEQREKKLANVTNNPPTQKDDQRGSYSFQQFKKLADTAKAGKKLKLGAVGKEDLPKASAGKHPKKAQPNSANNNNNNRHANIKQLADESDVDYLRRVNRMTSASVREAQYEAKYGVNVIRNPQTGEITIQKRPKNEIDELLKQKQKERSLAKSGCKKQQKKTANLMDAKTSKELIKRAYKEADEDEDEDDETASPAEYKRDVFKFGEIVHAPPTLKTLPRKANKNETVPRPGSKSNLLLKSLMEKPASSAVASQSAASSLPAKTKKLQHTTPTKQQLKGKRKDLPAATRNMLEGERSKMIDLYRQLKKEHNNNNQATTTAIRR</sequence>
<dbReference type="EMBL" id="JAJJHW010000095">
    <property type="protein sequence ID" value="KAH8386969.1"/>
    <property type="molecule type" value="Genomic_DNA"/>
</dbReference>
<feature type="compositionally biased region" description="Basic residues" evidence="1">
    <location>
        <begin position="1"/>
        <end position="14"/>
    </location>
</feature>
<protein>
    <recommendedName>
        <fullName evidence="4">Coiled-coil domain-containing protein 137</fullName>
    </recommendedName>
</protein>
<name>A0AAD4PRE1_9MUSC</name>
<feature type="region of interest" description="Disordered" evidence="1">
    <location>
        <begin position="270"/>
        <end position="317"/>
    </location>
</feature>
<dbReference type="PANTHER" id="PTHR21838">
    <property type="entry name" value="COILED-COIL DOMAIN-CONTAINING PROTEIN 137"/>
    <property type="match status" value="1"/>
</dbReference>
<dbReference type="GO" id="GO:0005634">
    <property type="term" value="C:nucleus"/>
    <property type="evidence" value="ECO:0007669"/>
    <property type="project" value="TreeGrafter"/>
</dbReference>
<comment type="caution">
    <text evidence="2">The sequence shown here is derived from an EMBL/GenBank/DDBJ whole genome shotgun (WGS) entry which is preliminary data.</text>
</comment>
<dbReference type="InterPro" id="IPR026680">
    <property type="entry name" value="CCDC137"/>
</dbReference>
<gene>
    <name evidence="2" type="ORF">KR093_003755</name>
</gene>
<feature type="compositionally biased region" description="Low complexity" evidence="1">
    <location>
        <begin position="270"/>
        <end position="283"/>
    </location>
</feature>
<feature type="compositionally biased region" description="Low complexity" evidence="1">
    <location>
        <begin position="90"/>
        <end position="100"/>
    </location>
</feature>
<reference evidence="2" key="1">
    <citation type="journal article" date="2021" name="Mol. Ecol. Resour.">
        <title>Phylogenomic analyses of the genus Drosophila reveals genomic signals of climate adaptation.</title>
        <authorList>
            <person name="Li F."/>
            <person name="Rane R.V."/>
            <person name="Luria V."/>
            <person name="Xiong Z."/>
            <person name="Chen J."/>
            <person name="Li Z."/>
            <person name="Catullo R.A."/>
            <person name="Griffin P.C."/>
            <person name="Schiffer M."/>
            <person name="Pearce S."/>
            <person name="Lee S.F."/>
            <person name="McElroy K."/>
            <person name="Stocker A."/>
            <person name="Shirriffs J."/>
            <person name="Cockerell F."/>
            <person name="Coppin C."/>
            <person name="Sgro C.M."/>
            <person name="Karger A."/>
            <person name="Cain J.W."/>
            <person name="Weber J.A."/>
            <person name="Santpere G."/>
            <person name="Kirschner M.W."/>
            <person name="Hoffmann A.A."/>
            <person name="Oakeshott J.G."/>
            <person name="Zhang G."/>
        </authorList>
    </citation>
    <scope>NUCLEOTIDE SEQUENCE</scope>
    <source>
        <strain evidence="2">BGI-SZ-2011g</strain>
    </source>
</reference>
<evidence type="ECO:0008006" key="4">
    <source>
        <dbReference type="Google" id="ProtNLM"/>
    </source>
</evidence>
<evidence type="ECO:0000256" key="1">
    <source>
        <dbReference type="SAM" id="MobiDB-lite"/>
    </source>
</evidence>
<evidence type="ECO:0000313" key="2">
    <source>
        <dbReference type="EMBL" id="KAH8386969.1"/>
    </source>
</evidence>
<dbReference type="PANTHER" id="PTHR21838:SF2">
    <property type="entry name" value="COILED-COIL DOMAIN-CONTAINING PROTEIN 137"/>
    <property type="match status" value="1"/>
</dbReference>
<accession>A0AAD4PRE1</accession>